<dbReference type="InterPro" id="IPR057992">
    <property type="entry name" value="TPR_SYVN1_N"/>
</dbReference>
<dbReference type="EMBL" id="SMMG02000003">
    <property type="protein sequence ID" value="KAA3480302.1"/>
    <property type="molecule type" value="Genomic_DNA"/>
</dbReference>
<protein>
    <submittedName>
        <fullName evidence="12">ERAD-associated E3 ubiquitin-protein ligase HRD1B-like</fullName>
    </submittedName>
</protein>
<evidence type="ECO:0000256" key="6">
    <source>
        <dbReference type="ARBA" id="ARBA00022771"/>
    </source>
</evidence>
<keyword evidence="6" id="KW-0863">Zinc-finger</keyword>
<dbReference type="GO" id="GO:0043161">
    <property type="term" value="P:proteasome-mediated ubiquitin-dependent protein catabolic process"/>
    <property type="evidence" value="ECO:0007669"/>
    <property type="project" value="TreeGrafter"/>
</dbReference>
<evidence type="ECO:0000313" key="13">
    <source>
        <dbReference type="Proteomes" id="UP000325315"/>
    </source>
</evidence>
<dbReference type="GO" id="GO:0008270">
    <property type="term" value="F:zinc ion binding"/>
    <property type="evidence" value="ECO:0007669"/>
    <property type="project" value="UniProtKB-KW"/>
</dbReference>
<feature type="domain" description="E3 ubiquitin-protein ligase synoviolin-like TPR repeats" evidence="11">
    <location>
        <begin position="6"/>
        <end position="64"/>
    </location>
</feature>
<dbReference type="InterPro" id="IPR050731">
    <property type="entry name" value="HRD1_E3_ubiq-ligases"/>
</dbReference>
<evidence type="ECO:0000256" key="2">
    <source>
        <dbReference type="ARBA" id="ARBA00004906"/>
    </source>
</evidence>
<evidence type="ECO:0000256" key="10">
    <source>
        <dbReference type="SAM" id="Phobius"/>
    </source>
</evidence>
<evidence type="ECO:0000256" key="8">
    <source>
        <dbReference type="ARBA" id="ARBA00022989"/>
    </source>
</evidence>
<keyword evidence="8 10" id="KW-1133">Transmembrane helix</keyword>
<evidence type="ECO:0000256" key="1">
    <source>
        <dbReference type="ARBA" id="ARBA00004370"/>
    </source>
</evidence>
<dbReference type="AlphaFoldDB" id="A0A5B6WHF4"/>
<dbReference type="PANTHER" id="PTHR22763:SF184">
    <property type="entry name" value="E3 UBIQUITIN-PROTEIN LIGASE SYNOVIOLIN"/>
    <property type="match status" value="1"/>
</dbReference>
<evidence type="ECO:0000256" key="7">
    <source>
        <dbReference type="ARBA" id="ARBA00022833"/>
    </source>
</evidence>
<sequence length="66" mass="7968">MKLTVYMILATTIVSTFVKYVFYVSDMLMEGQWEKKAVYTFYLELIRDLLHLSMYLCFFLVIFMKS</sequence>
<comment type="pathway">
    <text evidence="2">Protein modification; protein ubiquitination.</text>
</comment>
<comment type="caution">
    <text evidence="12">The sequence shown here is derived from an EMBL/GenBank/DDBJ whole genome shotgun (WGS) entry which is preliminary data.</text>
</comment>
<keyword evidence="4 10" id="KW-0812">Transmembrane</keyword>
<keyword evidence="5" id="KW-0479">Metal-binding</keyword>
<dbReference type="GO" id="GO:0036503">
    <property type="term" value="P:ERAD pathway"/>
    <property type="evidence" value="ECO:0007669"/>
    <property type="project" value="TreeGrafter"/>
</dbReference>
<dbReference type="PANTHER" id="PTHR22763">
    <property type="entry name" value="RING ZINC FINGER PROTEIN"/>
    <property type="match status" value="1"/>
</dbReference>
<organism evidence="12 13">
    <name type="scientific">Gossypium australe</name>
    <dbReference type="NCBI Taxonomy" id="47621"/>
    <lineage>
        <taxon>Eukaryota</taxon>
        <taxon>Viridiplantae</taxon>
        <taxon>Streptophyta</taxon>
        <taxon>Embryophyta</taxon>
        <taxon>Tracheophyta</taxon>
        <taxon>Spermatophyta</taxon>
        <taxon>Magnoliopsida</taxon>
        <taxon>eudicotyledons</taxon>
        <taxon>Gunneridae</taxon>
        <taxon>Pentapetalae</taxon>
        <taxon>rosids</taxon>
        <taxon>malvids</taxon>
        <taxon>Malvales</taxon>
        <taxon>Malvaceae</taxon>
        <taxon>Malvoideae</taxon>
        <taxon>Gossypium</taxon>
    </lineage>
</organism>
<feature type="transmembrane region" description="Helical" evidence="10">
    <location>
        <begin position="6"/>
        <end position="24"/>
    </location>
</feature>
<reference evidence="13" key="1">
    <citation type="journal article" date="2019" name="Plant Biotechnol. J.">
        <title>Genome sequencing of the Australian wild diploid species Gossypium australe highlights disease resistance and delayed gland morphogenesis.</title>
        <authorList>
            <person name="Cai Y."/>
            <person name="Cai X."/>
            <person name="Wang Q."/>
            <person name="Wang P."/>
            <person name="Zhang Y."/>
            <person name="Cai C."/>
            <person name="Xu Y."/>
            <person name="Wang K."/>
            <person name="Zhou Z."/>
            <person name="Wang C."/>
            <person name="Geng S."/>
            <person name="Li B."/>
            <person name="Dong Q."/>
            <person name="Hou Y."/>
            <person name="Wang H."/>
            <person name="Ai P."/>
            <person name="Liu Z."/>
            <person name="Yi F."/>
            <person name="Sun M."/>
            <person name="An G."/>
            <person name="Cheng J."/>
            <person name="Zhang Y."/>
            <person name="Shi Q."/>
            <person name="Xie Y."/>
            <person name="Shi X."/>
            <person name="Chang Y."/>
            <person name="Huang F."/>
            <person name="Chen Y."/>
            <person name="Hong S."/>
            <person name="Mi L."/>
            <person name="Sun Q."/>
            <person name="Zhang L."/>
            <person name="Zhou B."/>
            <person name="Peng R."/>
            <person name="Zhang X."/>
            <person name="Liu F."/>
        </authorList>
    </citation>
    <scope>NUCLEOTIDE SEQUENCE [LARGE SCALE GENOMIC DNA]</scope>
    <source>
        <strain evidence="13">cv. PA1801</strain>
    </source>
</reference>
<evidence type="ECO:0000256" key="3">
    <source>
        <dbReference type="ARBA" id="ARBA00022679"/>
    </source>
</evidence>
<comment type="subcellular location">
    <subcellularLocation>
        <location evidence="1">Membrane</location>
    </subcellularLocation>
</comment>
<dbReference type="GO" id="GO:0061630">
    <property type="term" value="F:ubiquitin protein ligase activity"/>
    <property type="evidence" value="ECO:0007669"/>
    <property type="project" value="UniProtKB-EC"/>
</dbReference>
<accession>A0A5B6WHF4</accession>
<evidence type="ECO:0000259" key="11">
    <source>
        <dbReference type="Pfam" id="PF25563"/>
    </source>
</evidence>
<gene>
    <name evidence="12" type="ORF">EPI10_020748</name>
</gene>
<dbReference type="Pfam" id="PF25563">
    <property type="entry name" value="TPR_SYVN1_N"/>
    <property type="match status" value="1"/>
</dbReference>
<feature type="transmembrane region" description="Helical" evidence="10">
    <location>
        <begin position="45"/>
        <end position="64"/>
    </location>
</feature>
<dbReference type="OrthoDB" id="7759664at2759"/>
<evidence type="ECO:0000256" key="5">
    <source>
        <dbReference type="ARBA" id="ARBA00022723"/>
    </source>
</evidence>
<dbReference type="Proteomes" id="UP000325315">
    <property type="component" value="Unassembled WGS sequence"/>
</dbReference>
<proteinExistence type="predicted"/>
<evidence type="ECO:0000313" key="12">
    <source>
        <dbReference type="EMBL" id="KAA3480302.1"/>
    </source>
</evidence>
<dbReference type="GO" id="GO:0012505">
    <property type="term" value="C:endomembrane system"/>
    <property type="evidence" value="ECO:0007669"/>
    <property type="project" value="UniProtKB-SubCell"/>
</dbReference>
<evidence type="ECO:0000256" key="4">
    <source>
        <dbReference type="ARBA" id="ARBA00022692"/>
    </source>
</evidence>
<keyword evidence="13" id="KW-1185">Reference proteome</keyword>
<evidence type="ECO:0000256" key="9">
    <source>
        <dbReference type="ARBA" id="ARBA00023136"/>
    </source>
</evidence>
<keyword evidence="3" id="KW-0808">Transferase</keyword>
<name>A0A5B6WHF4_9ROSI</name>
<keyword evidence="7" id="KW-0862">Zinc</keyword>
<keyword evidence="9 10" id="KW-0472">Membrane</keyword>